<feature type="non-terminal residue" evidence="2">
    <location>
        <position position="71"/>
    </location>
</feature>
<keyword evidence="1" id="KW-0812">Transmembrane</keyword>
<keyword evidence="1" id="KW-0472">Membrane</keyword>
<evidence type="ECO:0000256" key="1">
    <source>
        <dbReference type="SAM" id="Phobius"/>
    </source>
</evidence>
<keyword evidence="1" id="KW-1133">Transmembrane helix</keyword>
<protein>
    <submittedName>
        <fullName evidence="2">Uncharacterized protein</fullName>
    </submittedName>
</protein>
<dbReference type="EMBL" id="GAIX01013452">
    <property type="protein sequence ID" value="JAA79108.1"/>
    <property type="molecule type" value="Transcribed_RNA"/>
</dbReference>
<feature type="transmembrane region" description="Helical" evidence="1">
    <location>
        <begin position="50"/>
        <end position="68"/>
    </location>
</feature>
<dbReference type="AlphaFoldDB" id="S4NU43"/>
<feature type="transmembrane region" description="Helical" evidence="1">
    <location>
        <begin position="21"/>
        <end position="44"/>
    </location>
</feature>
<proteinExistence type="predicted"/>
<organism evidence="2">
    <name type="scientific">Pararge aegeria</name>
    <name type="common">speckled wood butterfly</name>
    <dbReference type="NCBI Taxonomy" id="116150"/>
    <lineage>
        <taxon>Eukaryota</taxon>
        <taxon>Metazoa</taxon>
        <taxon>Ecdysozoa</taxon>
        <taxon>Arthropoda</taxon>
        <taxon>Hexapoda</taxon>
        <taxon>Insecta</taxon>
        <taxon>Pterygota</taxon>
        <taxon>Neoptera</taxon>
        <taxon>Endopterygota</taxon>
        <taxon>Lepidoptera</taxon>
        <taxon>Glossata</taxon>
        <taxon>Ditrysia</taxon>
        <taxon>Papilionoidea</taxon>
        <taxon>Nymphalidae</taxon>
        <taxon>Satyrinae</taxon>
        <taxon>Satyrini</taxon>
        <taxon>Parargina</taxon>
        <taxon>Pararge</taxon>
    </lineage>
</organism>
<reference evidence="2" key="2">
    <citation type="submission" date="2013-05" db="EMBL/GenBank/DDBJ databases">
        <authorList>
            <person name="Carter J.-M."/>
            <person name="Baker S.C."/>
            <person name="Pink R."/>
            <person name="Carter D.R.F."/>
            <person name="Collins A."/>
            <person name="Tomlin J."/>
            <person name="Gibbs M."/>
            <person name="Breuker C.J."/>
        </authorList>
    </citation>
    <scope>NUCLEOTIDE SEQUENCE</scope>
    <source>
        <tissue evidence="2">Ovary</tissue>
    </source>
</reference>
<sequence>MSKPMERSCITETCHWWTTCYILGTPYLIVYITCYTKLAIVAISKLMKATYSYILVVIIDGPFCIFFFKYI</sequence>
<evidence type="ECO:0000313" key="2">
    <source>
        <dbReference type="EMBL" id="JAA79108.1"/>
    </source>
</evidence>
<reference evidence="2" key="1">
    <citation type="journal article" date="2013" name="BMC Genomics">
        <title>Unscrambling butterfly oogenesis.</title>
        <authorList>
            <person name="Carter J.M."/>
            <person name="Baker S.C."/>
            <person name="Pink R."/>
            <person name="Carter D.R."/>
            <person name="Collins A."/>
            <person name="Tomlin J."/>
            <person name="Gibbs M."/>
            <person name="Breuker C.J."/>
        </authorList>
    </citation>
    <scope>NUCLEOTIDE SEQUENCE</scope>
    <source>
        <tissue evidence="2">Ovary</tissue>
    </source>
</reference>
<accession>S4NU43</accession>
<name>S4NU43_9NEOP</name>